<organism evidence="3 4">
    <name type="scientific">Actinospica acidithermotolerans</name>
    <dbReference type="NCBI Taxonomy" id="2828514"/>
    <lineage>
        <taxon>Bacteria</taxon>
        <taxon>Bacillati</taxon>
        <taxon>Actinomycetota</taxon>
        <taxon>Actinomycetes</taxon>
        <taxon>Catenulisporales</taxon>
        <taxon>Actinospicaceae</taxon>
        <taxon>Actinospica</taxon>
    </lineage>
</organism>
<keyword evidence="2" id="KW-0812">Transmembrane</keyword>
<reference evidence="3" key="1">
    <citation type="submission" date="2021-04" db="EMBL/GenBank/DDBJ databases">
        <title>Genome based classification of Actinospica acidithermotolerans sp. nov., an actinobacterium isolated from an Indonesian hot spring.</title>
        <authorList>
            <person name="Kusuma A.B."/>
            <person name="Putra K.E."/>
            <person name="Nafisah S."/>
            <person name="Loh J."/>
            <person name="Nouioui I."/>
            <person name="Goodfellow M."/>
        </authorList>
    </citation>
    <scope>NUCLEOTIDE SEQUENCE</scope>
    <source>
        <strain evidence="3">MGRD01-02</strain>
    </source>
</reference>
<dbReference type="InterPro" id="IPR008910">
    <property type="entry name" value="MSC_TM_helix"/>
</dbReference>
<evidence type="ECO:0000313" key="3">
    <source>
        <dbReference type="EMBL" id="MBR7830936.1"/>
    </source>
</evidence>
<keyword evidence="2" id="KW-0472">Membrane</keyword>
<feature type="transmembrane region" description="Helical" evidence="2">
    <location>
        <begin position="189"/>
        <end position="210"/>
    </location>
</feature>
<sequence length="301" mass="31778">MQHSQQIYVAGVDWTGGITSMWNSFTTWVPRFVGFLIVLFIGWIIAKVIGKAVESVLRRVHFERVMERAGMARALERSDYDGPRLVGKIAYYVMLLLVLQVAFGVFGSNPINTVLRSILAWIPRGLVAVAIIVIAAMIARAVRDLVSNTLSSLSYGPMLGTAAGVCIIALGVFAALGQAGIATAVSGPVLTAILATIAGVIIVGVGGGMIRPMQQRWERMLSSAEREVTNVSGTMGNRPVGSGEAYAAGHMHGTQAAEEEARRARQGTTGRPEMPGEGPAGQGGMPGEGTTGEGNPFDPRS</sequence>
<dbReference type="Proteomes" id="UP000676325">
    <property type="component" value="Unassembled WGS sequence"/>
</dbReference>
<comment type="caution">
    <text evidence="3">The sequence shown here is derived from an EMBL/GenBank/DDBJ whole genome shotgun (WGS) entry which is preliminary data.</text>
</comment>
<evidence type="ECO:0000313" key="4">
    <source>
        <dbReference type="Proteomes" id="UP000676325"/>
    </source>
</evidence>
<feature type="compositionally biased region" description="Gly residues" evidence="1">
    <location>
        <begin position="278"/>
        <end position="292"/>
    </location>
</feature>
<evidence type="ECO:0000256" key="1">
    <source>
        <dbReference type="SAM" id="MobiDB-lite"/>
    </source>
</evidence>
<evidence type="ECO:0000256" key="2">
    <source>
        <dbReference type="SAM" id="Phobius"/>
    </source>
</evidence>
<dbReference type="EMBL" id="JAGSOH010000168">
    <property type="protein sequence ID" value="MBR7830936.1"/>
    <property type="molecule type" value="Genomic_DNA"/>
</dbReference>
<accession>A0A941IQ00</accession>
<dbReference type="Pfam" id="PF05552">
    <property type="entry name" value="MS_channel_1st_1"/>
    <property type="match status" value="2"/>
</dbReference>
<feature type="transmembrane region" description="Helical" evidence="2">
    <location>
        <begin position="118"/>
        <end position="142"/>
    </location>
</feature>
<protein>
    <submittedName>
        <fullName evidence="3">Uncharacterized protein</fullName>
    </submittedName>
</protein>
<keyword evidence="2" id="KW-1133">Transmembrane helix</keyword>
<gene>
    <name evidence="3" type="ORF">KDK95_31820</name>
</gene>
<feature type="transmembrane region" description="Helical" evidence="2">
    <location>
        <begin position="28"/>
        <end position="49"/>
    </location>
</feature>
<feature type="transmembrane region" description="Helical" evidence="2">
    <location>
        <begin position="154"/>
        <end position="177"/>
    </location>
</feature>
<proteinExistence type="predicted"/>
<name>A0A941IQ00_9ACTN</name>
<dbReference type="Gene3D" id="1.10.287.1260">
    <property type="match status" value="1"/>
</dbReference>
<keyword evidence="4" id="KW-1185">Reference proteome</keyword>
<feature type="transmembrane region" description="Helical" evidence="2">
    <location>
        <begin position="89"/>
        <end position="106"/>
    </location>
</feature>
<dbReference type="AlphaFoldDB" id="A0A941IQ00"/>
<dbReference type="RefSeq" id="WP_212522055.1">
    <property type="nucleotide sequence ID" value="NZ_JAGSOH010000168.1"/>
</dbReference>
<feature type="region of interest" description="Disordered" evidence="1">
    <location>
        <begin position="250"/>
        <end position="301"/>
    </location>
</feature>